<comment type="caution">
    <text evidence="3">The sequence shown here is derived from an EMBL/GenBank/DDBJ whole genome shotgun (WGS) entry which is preliminary data.</text>
</comment>
<evidence type="ECO:0000313" key="4">
    <source>
        <dbReference type="Proteomes" id="UP000597444"/>
    </source>
</evidence>
<keyword evidence="4" id="KW-1185">Reference proteome</keyword>
<dbReference type="AlphaFoldDB" id="A0A8J3IB46"/>
<dbReference type="EMBL" id="BNJK01000001">
    <property type="protein sequence ID" value="GHO91151.1"/>
    <property type="molecule type" value="Genomic_DNA"/>
</dbReference>
<evidence type="ECO:0000259" key="2">
    <source>
        <dbReference type="Pfam" id="PF13427"/>
    </source>
</evidence>
<dbReference type="GO" id="GO:0016740">
    <property type="term" value="F:transferase activity"/>
    <property type="evidence" value="ECO:0007669"/>
    <property type="project" value="UniProtKB-KW"/>
</dbReference>
<keyword evidence="1" id="KW-0808">Transferase</keyword>
<dbReference type="CDD" id="cd05403">
    <property type="entry name" value="NT_KNTase_like"/>
    <property type="match status" value="1"/>
</dbReference>
<dbReference type="InterPro" id="IPR025184">
    <property type="entry name" value="AadA_C"/>
</dbReference>
<protein>
    <recommendedName>
        <fullName evidence="2">Adenylyltransferase AadA C-terminal domain-containing protein</fullName>
    </recommendedName>
</protein>
<dbReference type="SUPFAM" id="SSF81301">
    <property type="entry name" value="Nucleotidyltransferase"/>
    <property type="match status" value="1"/>
</dbReference>
<organism evidence="3 4">
    <name type="scientific">Reticulibacter mediterranei</name>
    <dbReference type="NCBI Taxonomy" id="2778369"/>
    <lineage>
        <taxon>Bacteria</taxon>
        <taxon>Bacillati</taxon>
        <taxon>Chloroflexota</taxon>
        <taxon>Ktedonobacteria</taxon>
        <taxon>Ktedonobacterales</taxon>
        <taxon>Reticulibacteraceae</taxon>
        <taxon>Reticulibacter</taxon>
    </lineage>
</organism>
<dbReference type="RefSeq" id="WP_220202067.1">
    <property type="nucleotide sequence ID" value="NZ_BNJK01000001.1"/>
</dbReference>
<sequence>MTQSKPTPYADINSLLTELLAGMQAILGTKLVALYLYGSLVTGDFDHEVSDIDLLAATAFDINDDEFAVLQTMHHDFAARHGAWDDRIEVAYLSVAALKMFRTQVSKIAVISPGEPLHFKEAGKDWLMNWYVVRENGVVLFGPSTHELIEPITKDELLQAVREHVIAWREWVQRAGSRKVQAYAILTACRALYTLSNGESVS</sequence>
<dbReference type="Pfam" id="PF13427">
    <property type="entry name" value="AadA_C"/>
    <property type="match status" value="1"/>
</dbReference>
<name>A0A8J3IB46_9CHLR</name>
<gene>
    <name evidence="3" type="ORF">KSF_011990</name>
</gene>
<dbReference type="Gene3D" id="3.30.460.10">
    <property type="entry name" value="Beta Polymerase, domain 2"/>
    <property type="match status" value="1"/>
</dbReference>
<dbReference type="InterPro" id="IPR043519">
    <property type="entry name" value="NT_sf"/>
</dbReference>
<feature type="domain" description="Adenylyltransferase AadA C-terminal" evidence="2">
    <location>
        <begin position="147"/>
        <end position="202"/>
    </location>
</feature>
<reference evidence="3" key="1">
    <citation type="submission" date="2020-10" db="EMBL/GenBank/DDBJ databases">
        <title>Taxonomic study of unclassified bacteria belonging to the class Ktedonobacteria.</title>
        <authorList>
            <person name="Yabe S."/>
            <person name="Wang C.M."/>
            <person name="Zheng Y."/>
            <person name="Sakai Y."/>
            <person name="Cavaletti L."/>
            <person name="Monciardini P."/>
            <person name="Donadio S."/>
        </authorList>
    </citation>
    <scope>NUCLEOTIDE SEQUENCE</scope>
    <source>
        <strain evidence="3">ID150040</strain>
    </source>
</reference>
<evidence type="ECO:0000313" key="3">
    <source>
        <dbReference type="EMBL" id="GHO91151.1"/>
    </source>
</evidence>
<dbReference type="Proteomes" id="UP000597444">
    <property type="component" value="Unassembled WGS sequence"/>
</dbReference>
<proteinExistence type="predicted"/>
<accession>A0A8J3IB46</accession>
<evidence type="ECO:0000256" key="1">
    <source>
        <dbReference type="ARBA" id="ARBA00022679"/>
    </source>
</evidence>